<dbReference type="PANTHER" id="PTHR45418">
    <property type="entry name" value="CANCER/TESTIS ANTIGEN 55"/>
    <property type="match status" value="1"/>
</dbReference>
<reference evidence="6 7" key="1">
    <citation type="journal article" date="2018" name="Front. Microbiol.">
        <title>Prospects for Fungal Bioremediation of Acidic Radioactive Waste Sites: Characterization and Genome Sequence of Rhodotorula taiwanensis MD1149.</title>
        <authorList>
            <person name="Tkavc R."/>
            <person name="Matrosova V.Y."/>
            <person name="Grichenko O.E."/>
            <person name="Gostincar C."/>
            <person name="Volpe R.P."/>
            <person name="Klimenkova P."/>
            <person name="Gaidamakova E.K."/>
            <person name="Zhou C.E."/>
            <person name="Stewart B.J."/>
            <person name="Lyman M.G."/>
            <person name="Malfatti S.A."/>
            <person name="Rubinfeld B."/>
            <person name="Courtot M."/>
            <person name="Singh J."/>
            <person name="Dalgard C.L."/>
            <person name="Hamilton T."/>
            <person name="Frey K.G."/>
            <person name="Gunde-Cimerman N."/>
            <person name="Dugan L."/>
            <person name="Daly M.J."/>
        </authorList>
    </citation>
    <scope>NUCLEOTIDE SEQUENCE [LARGE SCALE GENOMIC DNA]</scope>
    <source>
        <strain evidence="6 7">MD1149</strain>
    </source>
</reference>
<evidence type="ECO:0000259" key="4">
    <source>
        <dbReference type="Pfam" id="PF13086"/>
    </source>
</evidence>
<accession>A0A2S5BJ92</accession>
<dbReference type="EMBL" id="PJQD01000001">
    <property type="protein sequence ID" value="POY76839.1"/>
    <property type="molecule type" value="Genomic_DNA"/>
</dbReference>
<protein>
    <submittedName>
        <fullName evidence="6">Uncharacterized protein</fullName>
    </submittedName>
</protein>
<comment type="caution">
    <text evidence="6">The sequence shown here is derived from an EMBL/GenBank/DDBJ whole genome shotgun (WGS) entry which is preliminary data.</text>
</comment>
<feature type="domain" description="DNA2/NAM7 helicase-like C-terminal" evidence="5">
    <location>
        <begin position="686"/>
        <end position="880"/>
    </location>
</feature>
<feature type="compositionally biased region" description="Pro residues" evidence="3">
    <location>
        <begin position="59"/>
        <end position="71"/>
    </location>
</feature>
<dbReference type="GO" id="GO:0004386">
    <property type="term" value="F:helicase activity"/>
    <property type="evidence" value="ECO:0007669"/>
    <property type="project" value="InterPro"/>
</dbReference>
<feature type="region of interest" description="Disordered" evidence="3">
    <location>
        <begin position="930"/>
        <end position="955"/>
    </location>
</feature>
<dbReference type="STRING" id="741276.A0A2S5BJ92"/>
<dbReference type="Proteomes" id="UP000237144">
    <property type="component" value="Unassembled WGS sequence"/>
</dbReference>
<comment type="subcellular location">
    <subcellularLocation>
        <location evidence="1">Cytoplasm</location>
    </subcellularLocation>
</comment>
<evidence type="ECO:0000313" key="7">
    <source>
        <dbReference type="Proteomes" id="UP000237144"/>
    </source>
</evidence>
<dbReference type="CDD" id="cd18808">
    <property type="entry name" value="SF1_C_Upf1"/>
    <property type="match status" value="1"/>
</dbReference>
<dbReference type="GO" id="GO:0005737">
    <property type="term" value="C:cytoplasm"/>
    <property type="evidence" value="ECO:0007669"/>
    <property type="project" value="UniProtKB-SubCell"/>
</dbReference>
<evidence type="ECO:0000313" key="6">
    <source>
        <dbReference type="EMBL" id="POY76839.1"/>
    </source>
</evidence>
<dbReference type="InterPro" id="IPR027417">
    <property type="entry name" value="P-loop_NTPase"/>
</dbReference>
<feature type="compositionally biased region" description="Basic and acidic residues" evidence="3">
    <location>
        <begin position="21"/>
        <end position="44"/>
    </location>
</feature>
<dbReference type="Pfam" id="PF13087">
    <property type="entry name" value="AAA_12"/>
    <property type="match status" value="1"/>
</dbReference>
<organism evidence="6 7">
    <name type="scientific">Rhodotorula taiwanensis</name>
    <dbReference type="NCBI Taxonomy" id="741276"/>
    <lineage>
        <taxon>Eukaryota</taxon>
        <taxon>Fungi</taxon>
        <taxon>Dikarya</taxon>
        <taxon>Basidiomycota</taxon>
        <taxon>Pucciniomycotina</taxon>
        <taxon>Microbotryomycetes</taxon>
        <taxon>Sporidiobolales</taxon>
        <taxon>Sporidiobolaceae</taxon>
        <taxon>Rhodotorula</taxon>
    </lineage>
</organism>
<dbReference type="InterPro" id="IPR047187">
    <property type="entry name" value="SF1_C_Upf1"/>
</dbReference>
<dbReference type="OrthoDB" id="6513042at2759"/>
<dbReference type="PANTHER" id="PTHR45418:SF5">
    <property type="entry name" value="BRCA2-INTERACTING PROTEIN-LIKE-RELATED"/>
    <property type="match status" value="1"/>
</dbReference>
<sequence>LARRKGVPQRPGGLSRAEYNAAREDEDRKRHERDEEDRRRREAHAAAAQKQQTLVVPTLPEPPNHAAPAAPIPFPPAPTAYSYNQPARPAAPSYPVAYLPQAPLQPAPHAPYVPHTAPQIAAGPAPPQTNSLRPEQVPKLERPPGLSRFAELYVPMWLRRVNADLPAMVVPRSAAEAFTIDHTAQHNALYPPQLLHHLAEIERRNRVRLLENAKKPASLGTNGFKASPVPASEELSPTTYARHWMPLQQAEYTARGLQLQQAALYAVPLRPRPRHPSEPVGPPLYMLEARSIREGWPPVDLGDILNLRQLRPGFQSWQGLEFHASVAGINRAAGEVLLRCDGLLPYQESMIFNVVWRVQDRIFNEWRHSCELLDLYLTSDPLLADIEPAKAQRKRTAVESWLFPDFSDVALTASPPVEADLECEWVDASLNEEQQNAVRSILWGKQRLPLLLHGPPGTGKTKTLVEAIFQILKRHPDTHILVCGASNPSTDTLAMRLRSLMPKDLFRLNAPSRPFAEVRGELLPFCHVENDRFAMPSMATLLSKRVICTTVLDASILLRSRITNHDLSTLEIYVSGSIHPNNPPPLAKPHFGYLLVDEAAQATEADIGCALNVVSTDDTRCHRAHVTVCGDSKQLGPHIVSEEARNQDFDVSLLERLMDRPVYADHPFARRNRAKNPGAQWDVQSTPFVDLVRNYRSAPEILWLPSTLFYAETLVPCAARSVQQSSLRAWPQLPNPGFPMVFQHVAGDDLEVDEGASFFNELEVQAVRDHVLALVRPPVDKAAHGMVQAKEISVISPFREQVWRIRLALRAVGLGEVDVGNVEALQGAENRIVIISTVRSKEMRWLPIDRAQNRGLIHEPKRFNVAMTRAKELLIVIGNAQTLTMDPWWLAFYRLCSRNDCYVGPPVTSHAAHEAGHAVSRLEQQYHAERSASASPALRQGQSDDDGTASPLKATSDERAFDIMIGRLVSATVNEDEAA</sequence>
<feature type="non-terminal residue" evidence="6">
    <location>
        <position position="1"/>
    </location>
</feature>
<dbReference type="SUPFAM" id="SSF52540">
    <property type="entry name" value="P-loop containing nucleoside triphosphate hydrolases"/>
    <property type="match status" value="1"/>
</dbReference>
<evidence type="ECO:0000259" key="5">
    <source>
        <dbReference type="Pfam" id="PF13087"/>
    </source>
</evidence>
<feature type="domain" description="DNA2/NAM7 helicase helicase" evidence="4">
    <location>
        <begin position="430"/>
        <end position="499"/>
    </location>
</feature>
<proteinExistence type="predicted"/>
<dbReference type="Pfam" id="PF13086">
    <property type="entry name" value="AAA_11"/>
    <property type="match status" value="1"/>
</dbReference>
<evidence type="ECO:0000256" key="1">
    <source>
        <dbReference type="ARBA" id="ARBA00004496"/>
    </source>
</evidence>
<dbReference type="InterPro" id="IPR041677">
    <property type="entry name" value="DNA2/NAM7_AAA_11"/>
</dbReference>
<keyword evidence="7" id="KW-1185">Reference proteome</keyword>
<feature type="region of interest" description="Disordered" evidence="3">
    <location>
        <begin position="1"/>
        <end position="71"/>
    </location>
</feature>
<dbReference type="AlphaFoldDB" id="A0A2S5BJ92"/>
<dbReference type="Gene3D" id="3.40.50.300">
    <property type="entry name" value="P-loop containing nucleotide triphosphate hydrolases"/>
    <property type="match status" value="2"/>
</dbReference>
<evidence type="ECO:0000256" key="2">
    <source>
        <dbReference type="ARBA" id="ARBA00022490"/>
    </source>
</evidence>
<keyword evidence="2" id="KW-0963">Cytoplasm</keyword>
<gene>
    <name evidence="6" type="ORF">BMF94_0091</name>
</gene>
<name>A0A2S5BJ92_9BASI</name>
<dbReference type="InterPro" id="IPR041679">
    <property type="entry name" value="DNA2/NAM7-like_C"/>
</dbReference>
<evidence type="ECO:0000256" key="3">
    <source>
        <dbReference type="SAM" id="MobiDB-lite"/>
    </source>
</evidence>